<dbReference type="RefSeq" id="WP_119436180.1">
    <property type="nucleotide sequence ID" value="NZ_QWGR01000001.1"/>
</dbReference>
<keyword evidence="2" id="KW-1133">Transmembrane helix</keyword>
<dbReference type="Gene3D" id="1.10.1130.10">
    <property type="entry name" value="Flavocytochrome C3, Chain A"/>
    <property type="match status" value="3"/>
</dbReference>
<keyword evidence="1" id="KW-0732">Signal</keyword>
<feature type="transmembrane region" description="Helical" evidence="2">
    <location>
        <begin position="732"/>
        <end position="754"/>
    </location>
</feature>
<dbReference type="InterPro" id="IPR036280">
    <property type="entry name" value="Multihaem_cyt_sf"/>
</dbReference>
<dbReference type="AlphaFoldDB" id="A0A399T794"/>
<evidence type="ECO:0000313" key="4">
    <source>
        <dbReference type="EMBL" id="RIJ50712.1"/>
    </source>
</evidence>
<dbReference type="Gene3D" id="3.90.10.10">
    <property type="entry name" value="Cytochrome C3"/>
    <property type="match status" value="1"/>
</dbReference>
<feature type="transmembrane region" description="Helical" evidence="2">
    <location>
        <begin position="809"/>
        <end position="828"/>
    </location>
</feature>
<keyword evidence="2" id="KW-0472">Membrane</keyword>
<evidence type="ECO:0000313" key="5">
    <source>
        <dbReference type="Proteomes" id="UP000265926"/>
    </source>
</evidence>
<keyword evidence="2" id="KW-0812">Transmembrane</keyword>
<evidence type="ECO:0000256" key="2">
    <source>
        <dbReference type="SAM" id="Phobius"/>
    </source>
</evidence>
<comment type="caution">
    <text evidence="4">The sequence shown here is derived from an EMBL/GenBank/DDBJ whole genome shotgun (WGS) entry which is preliminary data.</text>
</comment>
<protein>
    <recommendedName>
        <fullName evidence="3">Doubled CXXCH motif domain-containing protein</fullName>
    </recommendedName>
</protein>
<proteinExistence type="predicted"/>
<name>A0A399T794_9BACT</name>
<accession>A0A399T794</accession>
<dbReference type="Proteomes" id="UP000265926">
    <property type="component" value="Unassembled WGS sequence"/>
</dbReference>
<dbReference type="SUPFAM" id="SSF48695">
    <property type="entry name" value="Multiheme cytochromes"/>
    <property type="match status" value="3"/>
</dbReference>
<dbReference type="CDD" id="cd08168">
    <property type="entry name" value="Cytochrom_C3"/>
    <property type="match status" value="2"/>
</dbReference>
<organism evidence="4 5">
    <name type="scientific">Maribellus luteus</name>
    <dbReference type="NCBI Taxonomy" id="2305463"/>
    <lineage>
        <taxon>Bacteria</taxon>
        <taxon>Pseudomonadati</taxon>
        <taxon>Bacteroidota</taxon>
        <taxon>Bacteroidia</taxon>
        <taxon>Marinilabiliales</taxon>
        <taxon>Prolixibacteraceae</taxon>
        <taxon>Maribellus</taxon>
    </lineage>
</organism>
<feature type="transmembrane region" description="Helical" evidence="2">
    <location>
        <begin position="630"/>
        <end position="657"/>
    </location>
</feature>
<evidence type="ECO:0000259" key="3">
    <source>
        <dbReference type="Pfam" id="PF09699"/>
    </source>
</evidence>
<dbReference type="EMBL" id="QWGR01000001">
    <property type="protein sequence ID" value="RIJ50712.1"/>
    <property type="molecule type" value="Genomic_DNA"/>
</dbReference>
<evidence type="ECO:0000256" key="1">
    <source>
        <dbReference type="ARBA" id="ARBA00022729"/>
    </source>
</evidence>
<feature type="transmembrane region" description="Helical" evidence="2">
    <location>
        <begin position="840"/>
        <end position="865"/>
    </location>
</feature>
<feature type="transmembrane region" description="Helical" evidence="2">
    <location>
        <begin position="922"/>
        <end position="947"/>
    </location>
</feature>
<dbReference type="InterPro" id="IPR051829">
    <property type="entry name" value="Multiheme_Cytochr_ET"/>
</dbReference>
<dbReference type="PANTHER" id="PTHR35038">
    <property type="entry name" value="DISSIMILATORY SULFITE REDUCTASE SIRA"/>
    <property type="match status" value="1"/>
</dbReference>
<feature type="domain" description="Doubled CXXCH motif" evidence="3">
    <location>
        <begin position="274"/>
        <end position="304"/>
    </location>
</feature>
<dbReference type="Gene3D" id="1.20.950.20">
    <property type="entry name" value="Transmembrane di-heme cytochromes, Chain C"/>
    <property type="match status" value="1"/>
</dbReference>
<gene>
    <name evidence="4" type="ORF">D1614_01930</name>
</gene>
<reference evidence="4 5" key="1">
    <citation type="submission" date="2018-08" db="EMBL/GenBank/DDBJ databases">
        <title>Pallidiluteibacterium maritimus gen. nov., sp. nov., isolated from coastal sediment.</title>
        <authorList>
            <person name="Zhou L.Y."/>
        </authorList>
    </citation>
    <scope>NUCLEOTIDE SEQUENCE [LARGE SCALE GENOMIC DNA]</scope>
    <source>
        <strain evidence="4 5">XSD2</strain>
    </source>
</reference>
<feature type="transmembrane region" description="Helical" evidence="2">
    <location>
        <begin position="689"/>
        <end position="712"/>
    </location>
</feature>
<dbReference type="Pfam" id="PF09699">
    <property type="entry name" value="Paired_CXXCH_1"/>
    <property type="match status" value="1"/>
</dbReference>
<sequence length="949" mass="107062">MRRKCIGLRLPEKEASESTVAAPGSFLKRQKSLTVLLVTLFITSLAFAQSNEDCAMCHDDPSLTTTRNGRQISRYIPGNILEKSVHSYLECVSCHTDAAVEDFPHPDTLQPVNCGECHDDAMTNFLDGIHGQAFTRKDKNAPSCSECHGTHQIIPSSDPQSPTYKMNIPVLCGKCHREGAPVARAYNISERNILENYSQGIHGRGLFNAGLIVTATCNDCHGNHLILPHTNSRSSISQKNIASTCMKCHARIEDVHTKIINRELWEKKPGAIPACTDCHPPHKVEMQNLVENISDRTCLKCHEQPDIHKTLDGQQVSLHVDVNNLTVSAHNNITCVKCHSDVTATLARPCETADKVDCSNCHAEEAEIYFESGHGRAYFSKHENAPYCTDCHGTHLVKKKDDETSPVFRSAVPKLCGDCHKNNGQALDGTDLKEKDAFADYSTSVHGRSLEEKGLLSVAICTDCHTTHFMLKENDERSSVNPANLAKTCGKCHKGIYDEYIASEHGHQNNTGELKFPTCETCHTAHHISEVHQDKFMSEITNQCGQCHKELAETYLETYHGKVHQLGYLQAARCSDCHGAHNIYPMDNPKSTINPRNIVSTCQKCHTDANMKFTGYLTHATHYDKSNFPWLYYTFWAMTALLLSVFAFFGLHTLLWLPRSLGTLIKRESHPKPLGKQWYIRRFSKKNRITHIFVICSFILLALTGMILKFAYMPWAKSLSGLIGGAHVAGLLHRFAAIITFGYFVFHVVSLLKIKFQKGIKVSKFIFSSNSLMFNRKDIKDFWASIKWFTGVGPRPNYGRWTYWEKFDYFAVFWGVMVIGSTGLMLWFPEVFTKILPGWLINVAQIIHSDEALLAVGFIFTIHFFNTHLRPESFPMDTVIFTGYVPVEEYKADRPHEYEQLEKSGKLKDVLVEKEFSPQKMLWIKIFGFVALFTGVVLIGLIIYSLIFH</sequence>
<keyword evidence="5" id="KW-1185">Reference proteome</keyword>
<dbReference type="OrthoDB" id="9814800at2"/>
<dbReference type="InterPro" id="IPR010177">
    <property type="entry name" value="Paired_CXXCH_1"/>
</dbReference>